<protein>
    <submittedName>
        <fullName evidence="2">ATP-dependent DNA helicase</fullName>
    </submittedName>
</protein>
<evidence type="ECO:0000313" key="1">
    <source>
        <dbReference type="Proteomes" id="UP000887576"/>
    </source>
</evidence>
<proteinExistence type="predicted"/>
<dbReference type="WBParaSite" id="JU765_v2.g14610.t1">
    <property type="protein sequence ID" value="JU765_v2.g14610.t1"/>
    <property type="gene ID" value="JU765_v2.g14610"/>
</dbReference>
<accession>A0AC34QAX8</accession>
<name>A0AC34QAX8_9BILA</name>
<reference evidence="2" key="1">
    <citation type="submission" date="2022-11" db="UniProtKB">
        <authorList>
            <consortium name="WormBaseParasite"/>
        </authorList>
    </citation>
    <scope>IDENTIFICATION</scope>
</reference>
<organism evidence="1 2">
    <name type="scientific">Panagrolaimus sp. JU765</name>
    <dbReference type="NCBI Taxonomy" id="591449"/>
    <lineage>
        <taxon>Eukaryota</taxon>
        <taxon>Metazoa</taxon>
        <taxon>Ecdysozoa</taxon>
        <taxon>Nematoda</taxon>
        <taxon>Chromadorea</taxon>
        <taxon>Rhabditida</taxon>
        <taxon>Tylenchina</taxon>
        <taxon>Panagrolaimomorpha</taxon>
        <taxon>Panagrolaimoidea</taxon>
        <taxon>Panagrolaimidae</taxon>
        <taxon>Panagrolaimus</taxon>
    </lineage>
</organism>
<sequence>MGQLEFEEIEAARAENLEPRTIKMVLGRVTNDPSHNYAPPAAQEVVGIYILDEEGNMPSDDVVVYSNDMANSSRVRRHTENIEKLVFPLLYPTGHGDTWHDEKRMIENNLFSKPLTARSYARYKKFDRNLLNGQFNPIPLAGKLKCEWIITNHAISKASRVDFVTRNQRKFRVENYKGVNDFLSRYADRNDVPIGRKIILPSTFTGGPRWKAEKFHDSMELVRKFGGPELFITITCNPKHPDLLKELNGRKPEDYPEIVNRHFRLLILDFTDQMKEKKIFGEIEYGIIVYEWQKRGLTHAHTLWKFKGDHWKNNVELLDNYIRAYFCDKEEDPELFELIAKHMVHRPCGDADPKAMCMVDGQCKRHFPKEFSEETILVDDKYPKYKRPNDGKRVKIKCGNRHFDVDNRLVVPYNAYLLKRYNCHINTEYVASLKTVTYLFKYFFKGPDCIKIAITNGAAIYDEVKDFMDYRLYSTHEADWRLTYDQIFWSTHSAERLPLHLDRQQIITFNPDAAEAEIRRALEKDTKLLAWFKYNQEHCGKNDPNTKMTYVEFPYHYVWQEDHWKPRSKHSKPKIVRLRVVDPKRTEEFHLRKLLHIVEGAKSFDDLKKDPDTNIIHESMLAACIARGLARDDSMFIETMIEGVLHKLPKQLRFLYATLIIHCSVKEPIVLWELFKVPLSADYRRSNNADRAEMLAFRAVLKMILKSDLQISDYPVLELLLGLPEFAITDDPSFIIQHRDRGIEMEVTLNVDQRTIFNTIIDKVNNPTPNEANCYMIQAPGGCGKSYTLTCLLSTLIGMGKIVKVMAWSGVAASIYPNGQTCHKTFQLDVPFNPDSNSNASFTNDAGKQLIKMDVLIIDEISMVPKHAFNKFDEKLRELMRTNVPFNGKIVILSGDFRQLPPVVQNGTSTDIINCSVRKSHLWHYFAANLFELAKNERANDVDNFAEEVLAIGDGSTIKNGSVELPEVCIFNGNLVEEVFGDMQNSNDFSQFSNRCILATLNSQVDDYNNKVLNYLDEKTERKYFSVDEVESTHHSITFLPEQFERERPRGFPQHELCLRKHAIIHILRNLSIEDGLCNGTRLMIVELGRHIIKCRKINNLSENEEENLVLLPRITLKNEDGIFILYRHQFPIRLAFSTTINKSQGSTFEFVGIDVSEKIFSHGHLYVALSRTRSWDRIRIKIPENDGNRTRNIVYQSLLTDGLQETNDKETTPVLPNNDIDLEIVENENEEEAVEEEDQNLNYDST</sequence>
<dbReference type="Proteomes" id="UP000887576">
    <property type="component" value="Unplaced"/>
</dbReference>
<evidence type="ECO:0000313" key="2">
    <source>
        <dbReference type="WBParaSite" id="JU765_v2.g14610.t1"/>
    </source>
</evidence>